<evidence type="ECO:0000313" key="2">
    <source>
        <dbReference type="Proteomes" id="UP000251853"/>
    </source>
</evidence>
<proteinExistence type="predicted"/>
<dbReference type="InterPro" id="IPR043752">
    <property type="entry name" value="DUF5697"/>
</dbReference>
<organism evidence="1 2">
    <name type="scientific">Enterocloster clostridioformis</name>
    <dbReference type="NCBI Taxonomy" id="1531"/>
    <lineage>
        <taxon>Bacteria</taxon>
        <taxon>Bacillati</taxon>
        <taxon>Bacillota</taxon>
        <taxon>Clostridia</taxon>
        <taxon>Lachnospirales</taxon>
        <taxon>Lachnospiraceae</taxon>
        <taxon>Enterocloster</taxon>
    </lineage>
</organism>
<sequence>MTYAQITHYILKYVFFTYGLRICREYQERKVIPIKTRADIYGHEATELLRIISMYPGLSQKQLCQFYPGRTDIIKNLLSHLERQGRIILSDSEHYFLYGNTRKETDNGIIRAVWVLLDFIEKAEYHSSSDFPVKIVFFSGGELYEIVQVTAGQEALVTHALHQNHTNENHRIVLVDDPGQIPLLEFPGITGFCTVDTDGNVSYYKKTS</sequence>
<accession>A0A2X2W933</accession>
<reference evidence="1 2" key="1">
    <citation type="submission" date="2018-06" db="EMBL/GenBank/DDBJ databases">
        <authorList>
            <consortium name="Pathogen Informatics"/>
            <person name="Doyle S."/>
        </authorList>
    </citation>
    <scope>NUCLEOTIDE SEQUENCE [LARGE SCALE GENOMIC DNA]</scope>
    <source>
        <strain evidence="1 2">NCTC11224</strain>
    </source>
</reference>
<protein>
    <submittedName>
        <fullName evidence="1">Uncharacterized protein</fullName>
    </submittedName>
</protein>
<dbReference type="Pfam" id="PF18954">
    <property type="entry name" value="DUF5697"/>
    <property type="match status" value="1"/>
</dbReference>
<dbReference type="EMBL" id="UAVW01000003">
    <property type="protein sequence ID" value="SQB10189.1"/>
    <property type="molecule type" value="Genomic_DNA"/>
</dbReference>
<dbReference type="AlphaFoldDB" id="A0A2X2W933"/>
<evidence type="ECO:0000313" key="1">
    <source>
        <dbReference type="EMBL" id="SQB10189.1"/>
    </source>
</evidence>
<dbReference type="Proteomes" id="UP000251853">
    <property type="component" value="Unassembled WGS sequence"/>
</dbReference>
<gene>
    <name evidence="1" type="ORF">NCTC11224_01503</name>
</gene>
<keyword evidence="2" id="KW-1185">Reference proteome</keyword>
<name>A0A2X2W933_9FIRM</name>